<protein>
    <submittedName>
        <fullName evidence="1">Zipper dimerization domain transcription factor-like protein</fullName>
    </submittedName>
</protein>
<accession>A0A8S5S5Q3</accession>
<proteinExistence type="predicted"/>
<reference evidence="1" key="1">
    <citation type="journal article" date="2021" name="Proc. Natl. Acad. Sci. U.S.A.">
        <title>A Catalog of Tens of Thousands of Viruses from Human Metagenomes Reveals Hidden Associations with Chronic Diseases.</title>
        <authorList>
            <person name="Tisza M.J."/>
            <person name="Buck C.B."/>
        </authorList>
    </citation>
    <scope>NUCLEOTIDE SEQUENCE</scope>
    <source>
        <strain evidence="1">CtsUe5</strain>
    </source>
</reference>
<evidence type="ECO:0000313" key="1">
    <source>
        <dbReference type="EMBL" id="DAF46373.1"/>
    </source>
</evidence>
<name>A0A8S5S5Q3_9CAUD</name>
<dbReference type="EMBL" id="BK032536">
    <property type="protein sequence ID" value="DAF46373.1"/>
    <property type="molecule type" value="Genomic_DNA"/>
</dbReference>
<organism evidence="1">
    <name type="scientific">Podoviridae sp. ctsUe5</name>
    <dbReference type="NCBI Taxonomy" id="2827750"/>
    <lineage>
        <taxon>Viruses</taxon>
        <taxon>Duplodnaviria</taxon>
        <taxon>Heunggongvirae</taxon>
        <taxon>Uroviricota</taxon>
        <taxon>Caudoviricetes</taxon>
    </lineage>
</organism>
<sequence>MSKKEVMATEAVELDSTKVCAFIERNENGDVVLHDVIENTVSEPLMPSKDGVAYVLPKNSANRKWSNIAKVNEVLDRGETYPLTYKASIKLGAVSKHAPYEKWIGFLDEAEQNEVKDLYAKAVAAKAAAKPEPKSEADKLRDKIAKLQAKIAELDTTNDTVNE</sequence>